<dbReference type="SUPFAM" id="SSF46785">
    <property type="entry name" value="Winged helix' DNA-binding domain"/>
    <property type="match status" value="1"/>
</dbReference>
<comment type="caution">
    <text evidence="2">The sequence shown here is derived from an EMBL/GenBank/DDBJ whole genome shotgun (WGS) entry which is preliminary data.</text>
</comment>
<name>A0AAV3SFN9_HALDO</name>
<gene>
    <name evidence="2" type="ORF">GCM10008985_18680</name>
</gene>
<dbReference type="AlphaFoldDB" id="A0AAV3SFN9"/>
<dbReference type="Proteomes" id="UP001500962">
    <property type="component" value="Unassembled WGS sequence"/>
</dbReference>
<sequence>MPGDRLHWDMDDDTDEIEPDDVRAELDRQRADVVDDRMDEGLVDLLSRALDTDTRTRVYVYLRQQPESTVEEIATGTGLYPAAVRRVLDEFDDEQVVERHDGEEPTYTAARPDELIDAAIDRFRDELEGLFAPRRRERRNEDRRSEPVTIPVEAADSDER</sequence>
<protein>
    <submittedName>
        <fullName evidence="2">Winged helix-turn-helix domain-containing protein</fullName>
    </submittedName>
</protein>
<reference evidence="2" key="2">
    <citation type="submission" date="2023-12" db="EMBL/GenBank/DDBJ databases">
        <authorList>
            <person name="Sun Q."/>
            <person name="Inoue M."/>
        </authorList>
    </citation>
    <scope>NUCLEOTIDE SEQUENCE</scope>
    <source>
        <strain evidence="2">JCM 12289</strain>
    </source>
</reference>
<accession>A0AAV3SFN9</accession>
<reference evidence="2" key="1">
    <citation type="journal article" date="2014" name="Int. J. Syst. Evol. Microbiol.">
        <title>Complete genome sequence of Corynebacterium casei LMG S-19264T (=DSM 44701T), isolated from a smear-ripened cheese.</title>
        <authorList>
            <consortium name="US DOE Joint Genome Institute (JGI-PGF)"/>
            <person name="Walter F."/>
            <person name="Albersmeier A."/>
            <person name="Kalinowski J."/>
            <person name="Ruckert C."/>
        </authorList>
    </citation>
    <scope>NUCLEOTIDE SEQUENCE</scope>
    <source>
        <strain evidence="2">JCM 12289</strain>
    </source>
</reference>
<dbReference type="InterPro" id="IPR036390">
    <property type="entry name" value="WH_DNA-bd_sf"/>
</dbReference>
<feature type="region of interest" description="Disordered" evidence="1">
    <location>
        <begin position="134"/>
        <end position="160"/>
    </location>
</feature>
<dbReference type="Gene3D" id="1.10.10.10">
    <property type="entry name" value="Winged helix-like DNA-binding domain superfamily/Winged helix DNA-binding domain"/>
    <property type="match status" value="1"/>
</dbReference>
<dbReference type="EMBL" id="BAAADN010000026">
    <property type="protein sequence ID" value="GAA0462299.1"/>
    <property type="molecule type" value="Genomic_DNA"/>
</dbReference>
<dbReference type="InterPro" id="IPR036388">
    <property type="entry name" value="WH-like_DNA-bd_sf"/>
</dbReference>
<evidence type="ECO:0000313" key="2">
    <source>
        <dbReference type="EMBL" id="GAA0462299.1"/>
    </source>
</evidence>
<proteinExistence type="predicted"/>
<evidence type="ECO:0000256" key="1">
    <source>
        <dbReference type="SAM" id="MobiDB-lite"/>
    </source>
</evidence>
<evidence type="ECO:0000313" key="3">
    <source>
        <dbReference type="Proteomes" id="UP001500962"/>
    </source>
</evidence>
<organism evidence="2 3">
    <name type="scientific">Halococcus dombrowskii</name>
    <dbReference type="NCBI Taxonomy" id="179637"/>
    <lineage>
        <taxon>Archaea</taxon>
        <taxon>Methanobacteriati</taxon>
        <taxon>Methanobacteriota</taxon>
        <taxon>Stenosarchaea group</taxon>
        <taxon>Halobacteria</taxon>
        <taxon>Halobacteriales</taxon>
        <taxon>Halococcaceae</taxon>
        <taxon>Halococcus</taxon>
    </lineage>
</organism>